<evidence type="ECO:0000256" key="7">
    <source>
        <dbReference type="SAM" id="MobiDB-lite"/>
    </source>
</evidence>
<dbReference type="GO" id="GO:0003677">
    <property type="term" value="F:DNA binding"/>
    <property type="evidence" value="ECO:0007669"/>
    <property type="project" value="UniProtKB-KW"/>
</dbReference>
<sequence length="390" mass="42062">MAEQPEEEWHPSEALGTDHAARKLWLVKVPAFVAKRWKACCDQSMERGEAVGRPLATLRLVQAADEGGQQRTQYQLQLDAAVGAGIPAEFVMKNTTKFADPMLAFADKGGELAAEGKVWQKFDCEVARKTPGGGAAAAGKVVLDPEYRKLSRQRQQAAATKTRTVQYLQDTKLVGAPTTVQIGQKRKEVSEKRDRMDASQLTAILFRLFEKQPRWSFPQLQKDTHQPTQHLKEVLGEIAVKNLRGPYKDLWELKKEYKAGGQGRRLQQARPAVTTDGRGPAPAPAPEAAVTTPTRPTTIYEPPISSNPTVADGQDIVAALASGDIDGAARLIANATAAGNTLAVSTAATLAPAQNLTQQLGQAAVLAVTKYGADATAVAAALSQVRGRWW</sequence>
<comment type="similarity">
    <text evidence="2">Belongs to the TFIIF beta subunit family.</text>
</comment>
<dbReference type="InterPro" id="IPR040450">
    <property type="entry name" value="TFIIF_beta_HTH"/>
</dbReference>
<dbReference type="Proteomes" id="UP000239899">
    <property type="component" value="Unassembled WGS sequence"/>
</dbReference>
<keyword evidence="5" id="KW-0804">Transcription</keyword>
<evidence type="ECO:0000256" key="1">
    <source>
        <dbReference type="ARBA" id="ARBA00004123"/>
    </source>
</evidence>
<gene>
    <name evidence="10" type="ORF">C2E21_4217</name>
</gene>
<proteinExistence type="inferred from homology"/>
<dbReference type="InterPro" id="IPR040504">
    <property type="entry name" value="TFIIF_beta_N"/>
</dbReference>
<dbReference type="GO" id="GO:0006367">
    <property type="term" value="P:transcription initiation at RNA polymerase II promoter"/>
    <property type="evidence" value="ECO:0007669"/>
    <property type="project" value="InterPro"/>
</dbReference>
<keyword evidence="6" id="KW-0539">Nucleus</keyword>
<dbReference type="InterPro" id="IPR036390">
    <property type="entry name" value="WH_DNA-bd_sf"/>
</dbReference>
<dbReference type="STRING" id="3076.A0A2P6TTM7"/>
<evidence type="ECO:0000313" key="10">
    <source>
        <dbReference type="EMBL" id="PRW57406.1"/>
    </source>
</evidence>
<dbReference type="OrthoDB" id="26094at2759"/>
<dbReference type="Pfam" id="PF02270">
    <property type="entry name" value="TFIIF_beta"/>
    <property type="match status" value="1"/>
</dbReference>
<dbReference type="Gene3D" id="1.10.10.10">
    <property type="entry name" value="Winged helix-like DNA-binding domain superfamily/Winged helix DNA-binding domain"/>
    <property type="match status" value="1"/>
</dbReference>
<dbReference type="EMBL" id="LHPG02000007">
    <property type="protein sequence ID" value="PRW57406.1"/>
    <property type="molecule type" value="Genomic_DNA"/>
</dbReference>
<dbReference type="GO" id="GO:0003743">
    <property type="term" value="F:translation initiation factor activity"/>
    <property type="evidence" value="ECO:0007669"/>
    <property type="project" value="UniProtKB-KW"/>
</dbReference>
<feature type="domain" description="TFIIF beta subunit N-terminal" evidence="9">
    <location>
        <begin position="22"/>
        <end position="114"/>
    </location>
</feature>
<evidence type="ECO:0000256" key="3">
    <source>
        <dbReference type="ARBA" id="ARBA00023015"/>
    </source>
</evidence>
<evidence type="ECO:0000256" key="5">
    <source>
        <dbReference type="ARBA" id="ARBA00023163"/>
    </source>
</evidence>
<dbReference type="PANTHER" id="PTHR10445:SF0">
    <property type="entry name" value="GENERAL TRANSCRIPTION FACTOR IIF SUBUNIT 2"/>
    <property type="match status" value="1"/>
</dbReference>
<dbReference type="Pfam" id="PF17683">
    <property type="entry name" value="TFIIF_beta_N"/>
    <property type="match status" value="1"/>
</dbReference>
<comment type="caution">
    <text evidence="10">The sequence shown here is derived from an EMBL/GenBank/DDBJ whole genome shotgun (WGS) entry which is preliminary data.</text>
</comment>
<dbReference type="InterPro" id="IPR011039">
    <property type="entry name" value="TFIIF_interaction"/>
</dbReference>
<evidence type="ECO:0000313" key="11">
    <source>
        <dbReference type="Proteomes" id="UP000239899"/>
    </source>
</evidence>
<dbReference type="InterPro" id="IPR003196">
    <property type="entry name" value="TFIIF_beta"/>
</dbReference>
<accession>A0A2P6TTM7</accession>
<dbReference type="PANTHER" id="PTHR10445">
    <property type="entry name" value="GENERAL TRANSCRIPTION FACTOR IIF SUBUNIT 2"/>
    <property type="match status" value="1"/>
</dbReference>
<keyword evidence="4" id="KW-0238">DNA-binding</keyword>
<dbReference type="SUPFAM" id="SSF50916">
    <property type="entry name" value="Rap30/74 interaction domains"/>
    <property type="match status" value="1"/>
</dbReference>
<dbReference type="SUPFAM" id="SSF46785">
    <property type="entry name" value="Winged helix' DNA-binding domain"/>
    <property type="match status" value="1"/>
</dbReference>
<protein>
    <submittedName>
        <fullName evidence="10">Transcription initiation factor IIF subunit beta</fullName>
    </submittedName>
</protein>
<evidence type="ECO:0000259" key="9">
    <source>
        <dbReference type="Pfam" id="PF17683"/>
    </source>
</evidence>
<feature type="region of interest" description="Disordered" evidence="7">
    <location>
        <begin position="262"/>
        <end position="296"/>
    </location>
</feature>
<dbReference type="FunFam" id="1.10.10.10:FF:000035">
    <property type="entry name" value="General transcription factor IIF subunit 2"/>
    <property type="match status" value="1"/>
</dbReference>
<evidence type="ECO:0000256" key="4">
    <source>
        <dbReference type="ARBA" id="ARBA00023125"/>
    </source>
</evidence>
<organism evidence="10 11">
    <name type="scientific">Chlorella sorokiniana</name>
    <name type="common">Freshwater green alga</name>
    <dbReference type="NCBI Taxonomy" id="3076"/>
    <lineage>
        <taxon>Eukaryota</taxon>
        <taxon>Viridiplantae</taxon>
        <taxon>Chlorophyta</taxon>
        <taxon>core chlorophytes</taxon>
        <taxon>Trebouxiophyceae</taxon>
        <taxon>Chlorellales</taxon>
        <taxon>Chlorellaceae</taxon>
        <taxon>Chlorella clade</taxon>
        <taxon>Chlorella</taxon>
    </lineage>
</organism>
<keyword evidence="11" id="KW-1185">Reference proteome</keyword>
<reference evidence="10 11" key="1">
    <citation type="journal article" date="2018" name="Plant J.">
        <title>Genome sequences of Chlorella sorokiniana UTEX 1602 and Micractinium conductrix SAG 241.80: implications to maltose excretion by a green alga.</title>
        <authorList>
            <person name="Arriola M.B."/>
            <person name="Velmurugan N."/>
            <person name="Zhang Y."/>
            <person name="Plunkett M.H."/>
            <person name="Hondzo H."/>
            <person name="Barney B.M."/>
        </authorList>
    </citation>
    <scope>NUCLEOTIDE SEQUENCE [LARGE SCALE GENOMIC DNA]</scope>
    <source>
        <strain evidence="11">UTEX 1602</strain>
    </source>
</reference>
<evidence type="ECO:0000259" key="8">
    <source>
        <dbReference type="Pfam" id="PF02270"/>
    </source>
</evidence>
<name>A0A2P6TTM7_CHLSO</name>
<dbReference type="GO" id="GO:0005674">
    <property type="term" value="C:transcription factor TFIIF complex"/>
    <property type="evidence" value="ECO:0007669"/>
    <property type="project" value="InterPro"/>
</dbReference>
<evidence type="ECO:0000256" key="2">
    <source>
        <dbReference type="ARBA" id="ARBA00009543"/>
    </source>
</evidence>
<dbReference type="AlphaFoldDB" id="A0A2P6TTM7"/>
<feature type="domain" description="TFIIF beta subunit HTH" evidence="8">
    <location>
        <begin position="195"/>
        <end position="258"/>
    </location>
</feature>
<feature type="compositionally biased region" description="Low complexity" evidence="7">
    <location>
        <begin position="286"/>
        <end position="296"/>
    </location>
</feature>
<evidence type="ECO:0000256" key="6">
    <source>
        <dbReference type="ARBA" id="ARBA00023242"/>
    </source>
</evidence>
<dbReference type="InterPro" id="IPR036388">
    <property type="entry name" value="WH-like_DNA-bd_sf"/>
</dbReference>
<comment type="subcellular location">
    <subcellularLocation>
        <location evidence="1">Nucleus</location>
    </subcellularLocation>
</comment>
<keyword evidence="3" id="KW-0805">Transcription regulation</keyword>